<evidence type="ECO:0000313" key="10">
    <source>
        <dbReference type="Proteomes" id="UP000307602"/>
    </source>
</evidence>
<keyword evidence="4" id="KW-0472">Membrane</keyword>
<evidence type="ECO:0000259" key="8">
    <source>
        <dbReference type="Pfam" id="PF14322"/>
    </source>
</evidence>
<comment type="similarity">
    <text evidence="2">Belongs to the SusD family.</text>
</comment>
<dbReference type="InterPro" id="IPR011990">
    <property type="entry name" value="TPR-like_helical_dom_sf"/>
</dbReference>
<proteinExistence type="inferred from homology"/>
<dbReference type="AlphaFoldDB" id="A0A4S1E1X4"/>
<evidence type="ECO:0000256" key="1">
    <source>
        <dbReference type="ARBA" id="ARBA00004442"/>
    </source>
</evidence>
<evidence type="ECO:0000256" key="4">
    <source>
        <dbReference type="ARBA" id="ARBA00023136"/>
    </source>
</evidence>
<comment type="subcellular location">
    <subcellularLocation>
        <location evidence="1">Cell outer membrane</location>
    </subcellularLocation>
</comment>
<feature type="chain" id="PRO_5020835513" evidence="6">
    <location>
        <begin position="26"/>
        <end position="501"/>
    </location>
</feature>
<dbReference type="Gene3D" id="1.25.40.390">
    <property type="match status" value="1"/>
</dbReference>
<dbReference type="PROSITE" id="PS51257">
    <property type="entry name" value="PROKAR_LIPOPROTEIN"/>
    <property type="match status" value="1"/>
</dbReference>
<dbReference type="InterPro" id="IPR033985">
    <property type="entry name" value="SusD-like_N"/>
</dbReference>
<accession>A0A4S1E1X4</accession>
<feature type="signal peptide" evidence="6">
    <location>
        <begin position="1"/>
        <end position="25"/>
    </location>
</feature>
<evidence type="ECO:0000256" key="3">
    <source>
        <dbReference type="ARBA" id="ARBA00022729"/>
    </source>
</evidence>
<dbReference type="Proteomes" id="UP000307602">
    <property type="component" value="Unassembled WGS sequence"/>
</dbReference>
<dbReference type="Pfam" id="PF07980">
    <property type="entry name" value="SusD_RagB"/>
    <property type="match status" value="1"/>
</dbReference>
<comment type="caution">
    <text evidence="9">The sequence shown here is derived from an EMBL/GenBank/DDBJ whole genome shotgun (WGS) entry which is preliminary data.</text>
</comment>
<evidence type="ECO:0000256" key="6">
    <source>
        <dbReference type="SAM" id="SignalP"/>
    </source>
</evidence>
<keyword evidence="10" id="KW-1185">Reference proteome</keyword>
<organism evidence="9 10">
    <name type="scientific">Flavivirga rizhaonensis</name>
    <dbReference type="NCBI Taxonomy" id="2559571"/>
    <lineage>
        <taxon>Bacteria</taxon>
        <taxon>Pseudomonadati</taxon>
        <taxon>Bacteroidota</taxon>
        <taxon>Flavobacteriia</taxon>
        <taxon>Flavobacteriales</taxon>
        <taxon>Flavobacteriaceae</taxon>
        <taxon>Flavivirga</taxon>
    </lineage>
</organism>
<evidence type="ECO:0000313" key="9">
    <source>
        <dbReference type="EMBL" id="TGV04375.1"/>
    </source>
</evidence>
<dbReference type="GO" id="GO:0009279">
    <property type="term" value="C:cell outer membrane"/>
    <property type="evidence" value="ECO:0007669"/>
    <property type="project" value="UniProtKB-SubCell"/>
</dbReference>
<evidence type="ECO:0000256" key="2">
    <source>
        <dbReference type="ARBA" id="ARBA00006275"/>
    </source>
</evidence>
<feature type="domain" description="RagB/SusD" evidence="7">
    <location>
        <begin position="348"/>
        <end position="500"/>
    </location>
</feature>
<name>A0A4S1E1X4_9FLAO</name>
<dbReference type="OrthoDB" id="5694214at2"/>
<feature type="domain" description="SusD-like N-terminal" evidence="8">
    <location>
        <begin position="28"/>
        <end position="223"/>
    </location>
</feature>
<dbReference type="RefSeq" id="WP_135875083.1">
    <property type="nucleotide sequence ID" value="NZ_SRSO01000002.1"/>
</dbReference>
<sequence length="501" mass="56182">MNKIKIFKNNIIACICMTFALISCADLDEDPSISNLAPGAYSSQEELELGVTGIYGKLRDASQWTSFYVTGFGGDDITTHKVSNKIDFRAFDIRSVNGANSKTVGVWKDVYAMIRTANLVLESAEDLVLSDASVKDRLLGEVYFLRGTLFFHLARTHGRIPLPLTSEPDFEIALSSQLEVYEQIESDLLLAEKLLPSIYPDVNAGAPRPNSGSARAILARLYMDWAGFPLKDNTRYNLAASSAKQVIDNAGSHGFGLLDDLEDLWSLNNRFNKESVWSISYCVTCGTPNRKYGKLGHPGDLLGWQETFAEIKFFEDFPEGPRKEATYRTDYDWENFSDQVTPVFKKIVGPGDEISLDDFDTNRNDFYMRYAEVLLIYAEASGRSGNVTTEAWESLNKIRRRAEGLPFDEPNAIVDVTSGDIAELAFAERKWEFAGEFIRWNDLVRMERVEEALSDRVPRVSRNAAGELVQVQNEIIGSLGTDNYFAPIPTREIILNPNLDN</sequence>
<dbReference type="InterPro" id="IPR012944">
    <property type="entry name" value="SusD_RagB_dom"/>
</dbReference>
<dbReference type="SUPFAM" id="SSF48452">
    <property type="entry name" value="TPR-like"/>
    <property type="match status" value="1"/>
</dbReference>
<reference evidence="9 10" key="1">
    <citation type="submission" date="2019-04" db="EMBL/GenBank/DDBJ databases">
        <authorList>
            <person name="Liu A."/>
        </authorList>
    </citation>
    <scope>NUCLEOTIDE SEQUENCE [LARGE SCALE GENOMIC DNA]</scope>
    <source>
        <strain evidence="9 10">RZ03</strain>
    </source>
</reference>
<gene>
    <name evidence="9" type="ORF">EM932_02310</name>
</gene>
<dbReference type="Pfam" id="PF14322">
    <property type="entry name" value="SusD-like_3"/>
    <property type="match status" value="1"/>
</dbReference>
<protein>
    <submittedName>
        <fullName evidence="9">RagB/SusD family nutrient uptake outer membrane protein</fullName>
    </submittedName>
</protein>
<keyword evidence="3 6" id="KW-0732">Signal</keyword>
<dbReference type="CDD" id="cd08977">
    <property type="entry name" value="SusD"/>
    <property type="match status" value="1"/>
</dbReference>
<evidence type="ECO:0000259" key="7">
    <source>
        <dbReference type="Pfam" id="PF07980"/>
    </source>
</evidence>
<keyword evidence="5" id="KW-0998">Cell outer membrane</keyword>
<dbReference type="EMBL" id="SRSO01000002">
    <property type="protein sequence ID" value="TGV04375.1"/>
    <property type="molecule type" value="Genomic_DNA"/>
</dbReference>
<evidence type="ECO:0000256" key="5">
    <source>
        <dbReference type="ARBA" id="ARBA00023237"/>
    </source>
</evidence>